<proteinExistence type="predicted"/>
<dbReference type="EMBL" id="JARBHB010000005">
    <property type="protein sequence ID" value="KAJ8883203.1"/>
    <property type="molecule type" value="Genomic_DNA"/>
</dbReference>
<keyword evidence="4" id="KW-1185">Reference proteome</keyword>
<feature type="region of interest" description="Disordered" evidence="1">
    <location>
        <begin position="367"/>
        <end position="397"/>
    </location>
</feature>
<dbReference type="PANTHER" id="PTHR23274">
    <property type="entry name" value="DNA HELICASE-RELATED"/>
    <property type="match status" value="1"/>
</dbReference>
<dbReference type="CDD" id="cd18809">
    <property type="entry name" value="SF1_C_RecD"/>
    <property type="match status" value="1"/>
</dbReference>
<dbReference type="InterPro" id="IPR049163">
    <property type="entry name" value="Pif1-like_2B_dom"/>
</dbReference>
<feature type="compositionally biased region" description="Basic and acidic residues" evidence="1">
    <location>
        <begin position="8"/>
        <end position="17"/>
    </location>
</feature>
<reference evidence="3 4" key="1">
    <citation type="submission" date="2023-02" db="EMBL/GenBank/DDBJ databases">
        <title>LHISI_Scaffold_Assembly.</title>
        <authorList>
            <person name="Stuart O.P."/>
            <person name="Cleave R."/>
            <person name="Magrath M.J.L."/>
            <person name="Mikheyev A.S."/>
        </authorList>
    </citation>
    <scope>NUCLEOTIDE SEQUENCE [LARGE SCALE GENOMIC DNA]</scope>
    <source>
        <strain evidence="3">Daus_M_001</strain>
        <tissue evidence="3">Leg muscle</tissue>
    </source>
</reference>
<sequence>MRVIEVSMEQRRNERAVETGNPEKTSRQRHRPARFPLATERKRERLMRLWHIQREDCVVSSNIGDGVRRKIRGFCSRFLQKQHIKTSLTSPISEKESVAGQVIAGSPCVLGRGSRVEQSGAAAGRGSTHVGFQEGSGVAQNAISVGITEKRARWRGRDQRQGACLGRVGAHMTDHHSSRSDATTSFLEVADVVFVVVVSANVGNTRQVLLAGPDDSWRGIGQHTRARPVELVVCSQPKALRRGLCPGIYALRRPVPSPARKKKCNTVRILKFYPTWTDDDGRLRDDGGRGVCGVNGQEGVKRDEKKKMYIRPHNIEISPFLFRYKQNDPMMYVGSRRYTASQTAYELLLLDKYEAGRMMKEGGGVMGEEGMHQAGQSRGRERDSGANQKTRRCGRQRKQIVAGGLAGRPELMEMLGSRGKIRGPHLPRSGEVAGYVAPAANCHEIRPNCDKHRATRYRATATYSAYGNKKKINIYVYTPGGAGVVVFREQRASRTVDCGGRKQTASENKPTRRRRKGEIFLCRLLPKSCSKFTTERRKTLHTSNMKTIMKYPCRTKDEVDRSPWLRTTNLRVPTLNRSSANTPSENGVVWILVNIDSNEDGNSPANHLCHFCKVPFSNIYNTHHHENSSMNMKKSTLPCEQCKSQYGRRDSLKRHLASCDSHSSVLAKRCRSALDTLSPSTSDLNIAGHFPQAARVWTAPAIVDTRALSPWATPILDMYNSPQSSRPRPSAANLPNENGFILKESAFHSLMKTYVASGMAKDICTYFKQMKQNITDQLTDEVEKEDATMDVTSSIAGKWCCSCGMIFGKSCHAHHHEKINCSNGATSRILTRYVCGAVFGRGANHKRHTSNVKVTRLCLPCDGMHCHMTSPAFLLIRRTKCAAGHSVCRKGTMCAAEHDMHEDGTTSAAEHDVCEEGSMSATENEPDRLSEVVNIRLALLSCEVKTTHANQDTDNESVATKSAGDVEVSSIDDNVASTTAKLSAAEHDVCEEEPMRHRQRICDLQVMYVSSTDDDNVSTNTKKKYKHVAGDDVYSTDDDEVLTFAKRRPANWGVQAAVYRDLGKHNIAVIIVEGLHMLGTCIDRSGKAGGVWVSVTVRYVCNGRYMVSATYDERLSADVSACTRNKNRIYYTLFIQIGNRKKLSGRGLSVFTTTAVDNDGYSLHFDVLAMGPLLPPSLNVHPMVAFMSSCITTLYGNRNSRVVQGTCIVSFQYYTAMYVDKGSWWWRCSTLSVSTVHGKVGMVIAVSTSSEVTSMPGCADGLQVFIATPVASHYVQRSLGTRLTSTWSVLPSGVVLTICPEVRIHIDGSGRWGVSGMHEVCVCVCVALLRKQERGGPIVHGKLGLVIVGLHFQRGHIVGEDDDDDDLCGGTQLSSYDCVFIASDISLHTYVLTSRYMAHGCNASSTGQLSASKEQLHECCRGGGGLMRSELLARRGGGQGIGIERERERGCEDELKVAGRGTEGAGSTQGSVCVAQAVETRGQEKQRSDRSRRLDAPPPPPARLWPPKWSTPSDGRQLSAILLISGARDPKWRSWVMSWNISSTSAMSQAPQCGIGSGLSAFGHKTWRPELAANMAPGVKTYKSIDTVTNVDDVVHFPQDFLHSLNPSGLPPHELSLKVGTPIMLLRNISPPNMCNGARLLIKDLKENLIVATILTGPAAGQLPNIPRIPIIPTDLPISFKRLQFPVKTSFAITINKSQGQTFSLVGIDLRKECFSHGQLYVGLSRVASPEKQYILLPNNNRTSVNLRVQGQEENERYGRHEHARLMPYRSYVQGVQCFRRGPVLCKSDLKHHSWDLTRAIAGPVVDPHEHGRRGTTTTNLYFGDTNTYFGKINTDNHKGVLLWIYVLIYDGYKQSQLRLPYNYQQPLEILNLWRKRSYASVYVNTEFAIFSEQIFAEVLSASTAKRVAGHKRAIKGLVRITVALAHAGLCDGFRTRRCTEDASNEHTRAANRLAIGFVMTSERADFGGENNYSLGSGSKFILCAKHHVLTPHTRHFNCSSGDVIRLSIVEEEKEMGRNRLWPAVRYRPSIRLERSQETMEKRNQDGRTGMLTQVLPNASPKVNQCAASPSPSKNRCVRDCTYPSAMADYSAFSGQIMNPAGHTLSANFTRAPVYLASSQAVSQFKEYALSKEREHSFIQPGESIASRSLVVSLWELRQPRSRFSPTSGEQLMPCQQAGNHVKLKSWA</sequence>
<organism evidence="3 4">
    <name type="scientific">Dryococelus australis</name>
    <dbReference type="NCBI Taxonomy" id="614101"/>
    <lineage>
        <taxon>Eukaryota</taxon>
        <taxon>Metazoa</taxon>
        <taxon>Ecdysozoa</taxon>
        <taxon>Arthropoda</taxon>
        <taxon>Hexapoda</taxon>
        <taxon>Insecta</taxon>
        <taxon>Pterygota</taxon>
        <taxon>Neoptera</taxon>
        <taxon>Polyneoptera</taxon>
        <taxon>Phasmatodea</taxon>
        <taxon>Verophasmatodea</taxon>
        <taxon>Anareolatae</taxon>
        <taxon>Phasmatidae</taxon>
        <taxon>Eurycanthinae</taxon>
        <taxon>Dryococelus</taxon>
    </lineage>
</organism>
<gene>
    <name evidence="3" type="ORF">PR048_015043</name>
</gene>
<evidence type="ECO:0000256" key="1">
    <source>
        <dbReference type="SAM" id="MobiDB-lite"/>
    </source>
</evidence>
<evidence type="ECO:0000259" key="2">
    <source>
        <dbReference type="Pfam" id="PF21530"/>
    </source>
</evidence>
<dbReference type="Proteomes" id="UP001159363">
    <property type="component" value="Chromosome 4"/>
</dbReference>
<name>A0ABQ9HFW5_9NEOP</name>
<dbReference type="PANTHER" id="PTHR23274:SF50">
    <property type="entry name" value="ATP-DEPENDENT DNA HELICASE"/>
    <property type="match status" value="1"/>
</dbReference>
<evidence type="ECO:0000313" key="4">
    <source>
        <dbReference type="Proteomes" id="UP001159363"/>
    </source>
</evidence>
<accession>A0ABQ9HFW5</accession>
<feature type="region of interest" description="Disordered" evidence="1">
    <location>
        <begin position="1"/>
        <end position="33"/>
    </location>
</feature>
<comment type="caution">
    <text evidence="3">The sequence shown here is derived from an EMBL/GenBank/DDBJ whole genome shotgun (WGS) entry which is preliminary data.</text>
</comment>
<dbReference type="SUPFAM" id="SSF52540">
    <property type="entry name" value="P-loop containing nucleoside triphosphate hydrolases"/>
    <property type="match status" value="1"/>
</dbReference>
<dbReference type="InterPro" id="IPR027417">
    <property type="entry name" value="P-loop_NTPase"/>
</dbReference>
<evidence type="ECO:0000313" key="3">
    <source>
        <dbReference type="EMBL" id="KAJ8883203.1"/>
    </source>
</evidence>
<feature type="domain" description="DNA helicase Pif1-like 2B" evidence="2">
    <location>
        <begin position="1600"/>
        <end position="1645"/>
    </location>
</feature>
<feature type="region of interest" description="Disordered" evidence="1">
    <location>
        <begin position="1479"/>
        <end position="1512"/>
    </location>
</feature>
<protein>
    <recommendedName>
        <fullName evidence="2">DNA helicase Pif1-like 2B domain-containing protein</fullName>
    </recommendedName>
</protein>
<feature type="compositionally biased region" description="Basic and acidic residues" evidence="1">
    <location>
        <begin position="1481"/>
        <end position="1495"/>
    </location>
</feature>
<dbReference type="Pfam" id="PF21530">
    <property type="entry name" value="Pif1_2B_dom"/>
    <property type="match status" value="1"/>
</dbReference>